<evidence type="ECO:0000313" key="27">
    <source>
        <dbReference type="Proteomes" id="UP000009022"/>
    </source>
</evidence>
<dbReference type="RefSeq" id="XP_002111447.1">
    <property type="nucleotide sequence ID" value="XM_002111411.1"/>
</dbReference>
<evidence type="ECO:0000256" key="12">
    <source>
        <dbReference type="ARBA" id="ARBA00022801"/>
    </source>
</evidence>
<comment type="similarity">
    <text evidence="5">Belongs to the ADP-ribosylglycohydrolase family.</text>
</comment>
<dbReference type="GO" id="GO:0004649">
    <property type="term" value="F:poly(ADP-ribose) glycohydrolase activity"/>
    <property type="evidence" value="ECO:0007669"/>
    <property type="project" value="UniProtKB-EC"/>
</dbReference>
<dbReference type="CTD" id="6752660"/>
<evidence type="ECO:0000256" key="1">
    <source>
        <dbReference type="ARBA" id="ARBA00004123"/>
    </source>
</evidence>
<reference evidence="26 27" key="1">
    <citation type="journal article" date="2008" name="Nature">
        <title>The Trichoplax genome and the nature of placozoans.</title>
        <authorList>
            <person name="Srivastava M."/>
            <person name="Begovic E."/>
            <person name="Chapman J."/>
            <person name="Putnam N.H."/>
            <person name="Hellsten U."/>
            <person name="Kawashima T."/>
            <person name="Kuo A."/>
            <person name="Mitros T."/>
            <person name="Salamov A."/>
            <person name="Carpenter M.L."/>
            <person name="Signorovitch A.Y."/>
            <person name="Moreno M.A."/>
            <person name="Kamm K."/>
            <person name="Grimwood J."/>
            <person name="Schmutz J."/>
            <person name="Shapiro H."/>
            <person name="Grigoriev I.V."/>
            <person name="Buss L.W."/>
            <person name="Schierwater B."/>
            <person name="Dellaporta S.L."/>
            <person name="Rokhsar D.S."/>
        </authorList>
    </citation>
    <scope>NUCLEOTIDE SEQUENCE [LARGE SCALE GENOMIC DNA]</scope>
    <source>
        <strain evidence="26 27">Grell-BS-1999</strain>
    </source>
</reference>
<dbReference type="GO" id="GO:0046872">
    <property type="term" value="F:metal ion binding"/>
    <property type="evidence" value="ECO:0007669"/>
    <property type="project" value="UniProtKB-KW"/>
</dbReference>
<comment type="subcellular location">
    <subcellularLocation>
        <location evidence="2">Chromosome</location>
    </subcellularLocation>
    <subcellularLocation>
        <location evidence="4">Cytoplasm</location>
    </subcellularLocation>
    <subcellularLocation>
        <location evidence="3">Mitochondrion matrix</location>
    </subcellularLocation>
    <subcellularLocation>
        <location evidence="1">Nucleus</location>
    </subcellularLocation>
</comment>
<evidence type="ECO:0000256" key="13">
    <source>
        <dbReference type="ARBA" id="ARBA00022842"/>
    </source>
</evidence>
<keyword evidence="27" id="KW-1185">Reference proteome</keyword>
<evidence type="ECO:0000256" key="24">
    <source>
        <dbReference type="ARBA" id="ARBA00049015"/>
    </source>
</evidence>
<accession>B3RV10</accession>
<evidence type="ECO:0000256" key="3">
    <source>
        <dbReference type="ARBA" id="ARBA00004305"/>
    </source>
</evidence>
<dbReference type="GO" id="GO:0140290">
    <property type="term" value="P:peptidyl-serine ADP-deribosylation"/>
    <property type="evidence" value="ECO:0007669"/>
    <property type="project" value="UniProtKB-ARBA"/>
</dbReference>
<sequence>MTRAASNRLRNKFHGCLVGAVLGDCLGAIFENDTFQSIPIEKVQKFTREGYKKQQELFYTDDTAMARSIADSLLSKNGFHGSDMAKRFTEEYFHNPYRGYGGNVPTVFSKLRDSNYADPEGPASQQFDGSGSYGNGSAMRVAPVALFAYHDPVEEAQTIAAKTSRITHTHPDGVNGAIMQMLAVRESVILNVSQGLDVFAFLDKMLSQLKNSDTSMENRCSSYVESLVRMCRLFQESKSINSEVVYRTFGNGIAAIEAVPAALMAFLCIACEPKSSFMDVIEYAISLGGDTDTIATMAGAIAGGYYGCDSIPNGWIEKCEGTAYALQRADNLFGYAVQRYTFIS</sequence>
<keyword evidence="13 25" id="KW-0460">Magnesium</keyword>
<keyword evidence="9" id="KW-0963">Cytoplasm</keyword>
<keyword evidence="15" id="KW-0234">DNA repair</keyword>
<evidence type="ECO:0000256" key="19">
    <source>
        <dbReference type="ARBA" id="ARBA00042471"/>
    </source>
</evidence>
<feature type="binding site" evidence="25">
    <location>
        <position position="290"/>
    </location>
    <ligand>
        <name>Mg(2+)</name>
        <dbReference type="ChEBI" id="CHEBI:18420"/>
        <label>1</label>
    </ligand>
</feature>
<keyword evidence="11" id="KW-0227">DNA damage</keyword>
<dbReference type="KEGG" id="tad:TRIADDRAFT_24625"/>
<evidence type="ECO:0000256" key="2">
    <source>
        <dbReference type="ARBA" id="ARBA00004286"/>
    </source>
</evidence>
<dbReference type="FunCoup" id="B3RV10">
    <property type="interactions" value="1612"/>
</dbReference>
<evidence type="ECO:0000256" key="22">
    <source>
        <dbReference type="ARBA" id="ARBA00043187"/>
    </source>
</evidence>
<dbReference type="GO" id="GO:0005694">
    <property type="term" value="C:chromosome"/>
    <property type="evidence" value="ECO:0007669"/>
    <property type="project" value="UniProtKB-SubCell"/>
</dbReference>
<evidence type="ECO:0000256" key="17">
    <source>
        <dbReference type="ARBA" id="ARBA00041057"/>
    </source>
</evidence>
<evidence type="ECO:0000313" key="26">
    <source>
        <dbReference type="EMBL" id="EDV25414.1"/>
    </source>
</evidence>
<name>B3RV10_TRIAD</name>
<dbReference type="InParanoid" id="B3RV10"/>
<evidence type="ECO:0000256" key="7">
    <source>
        <dbReference type="ARBA" id="ARBA00012255"/>
    </source>
</evidence>
<dbReference type="GO" id="GO:0005634">
    <property type="term" value="C:nucleus"/>
    <property type="evidence" value="ECO:0000318"/>
    <property type="project" value="GO_Central"/>
</dbReference>
<dbReference type="STRING" id="10228.B3RV10"/>
<evidence type="ECO:0000256" key="9">
    <source>
        <dbReference type="ARBA" id="ARBA00022490"/>
    </source>
</evidence>
<evidence type="ECO:0000256" key="25">
    <source>
        <dbReference type="PIRSR" id="PIRSR605502-1"/>
    </source>
</evidence>
<dbReference type="Pfam" id="PF03747">
    <property type="entry name" value="ADP_ribosyl_GH"/>
    <property type="match status" value="1"/>
</dbReference>
<evidence type="ECO:0000256" key="5">
    <source>
        <dbReference type="ARBA" id="ARBA00010702"/>
    </source>
</evidence>
<dbReference type="GeneID" id="6752660"/>
<keyword evidence="10 25" id="KW-0479">Metal-binding</keyword>
<evidence type="ECO:0000256" key="11">
    <source>
        <dbReference type="ARBA" id="ARBA00022763"/>
    </source>
</evidence>
<feature type="binding site" evidence="25">
    <location>
        <position position="62"/>
    </location>
    <ligand>
        <name>Mg(2+)</name>
        <dbReference type="ChEBI" id="CHEBI:18420"/>
        <label>1</label>
    </ligand>
</feature>
<dbReference type="PANTHER" id="PTHR16222:SF24">
    <property type="entry name" value="ADP-RIBOSYLHYDROLASE ARH3"/>
    <property type="match status" value="1"/>
</dbReference>
<dbReference type="GO" id="GO:0005739">
    <property type="term" value="C:mitochondrion"/>
    <property type="evidence" value="ECO:0000318"/>
    <property type="project" value="GO_Central"/>
</dbReference>
<evidence type="ECO:0000256" key="8">
    <source>
        <dbReference type="ARBA" id="ARBA00022454"/>
    </source>
</evidence>
<dbReference type="InterPro" id="IPR036705">
    <property type="entry name" value="Ribosyl_crysJ1_sf"/>
</dbReference>
<evidence type="ECO:0000256" key="16">
    <source>
        <dbReference type="ARBA" id="ARBA00023242"/>
    </source>
</evidence>
<organism evidence="26 27">
    <name type="scientific">Trichoplax adhaerens</name>
    <name type="common">Trichoplax reptans</name>
    <dbReference type="NCBI Taxonomy" id="10228"/>
    <lineage>
        <taxon>Eukaryota</taxon>
        <taxon>Metazoa</taxon>
        <taxon>Placozoa</taxon>
        <taxon>Uniplacotomia</taxon>
        <taxon>Trichoplacea</taxon>
        <taxon>Trichoplacidae</taxon>
        <taxon>Trichoplax</taxon>
    </lineage>
</organism>
<dbReference type="GO" id="GO:0005759">
    <property type="term" value="C:mitochondrial matrix"/>
    <property type="evidence" value="ECO:0007669"/>
    <property type="project" value="UniProtKB-SubCell"/>
</dbReference>
<dbReference type="EMBL" id="DS985244">
    <property type="protein sequence ID" value="EDV25414.1"/>
    <property type="molecule type" value="Genomic_DNA"/>
</dbReference>
<evidence type="ECO:0000256" key="21">
    <source>
        <dbReference type="ARBA" id="ARBA00042850"/>
    </source>
</evidence>
<evidence type="ECO:0000256" key="23">
    <source>
        <dbReference type="ARBA" id="ARBA00043193"/>
    </source>
</evidence>
<comment type="cofactor">
    <cofactor evidence="25">
        <name>Mg(2+)</name>
        <dbReference type="ChEBI" id="CHEBI:18420"/>
    </cofactor>
    <text evidence="25">Binds 2 magnesium ions per subunit.</text>
</comment>
<evidence type="ECO:0000256" key="14">
    <source>
        <dbReference type="ARBA" id="ARBA00023128"/>
    </source>
</evidence>
<dbReference type="FunFam" id="1.10.4080.10:FF:000001">
    <property type="entry name" value="ADP-ribose glycohydrolase ARH3"/>
    <property type="match status" value="1"/>
</dbReference>
<dbReference type="AlphaFoldDB" id="B3RV10"/>
<dbReference type="EC" id="3.2.1.143" evidence="7"/>
<keyword evidence="14" id="KW-0496">Mitochondrion</keyword>
<dbReference type="OrthoDB" id="410104at2759"/>
<dbReference type="PANTHER" id="PTHR16222">
    <property type="entry name" value="ADP-RIBOSYLGLYCOHYDROLASE"/>
    <property type="match status" value="1"/>
</dbReference>
<keyword evidence="8" id="KW-0158">Chromosome</keyword>
<feature type="binding site" evidence="25">
    <location>
        <position position="293"/>
    </location>
    <ligand>
        <name>Mg(2+)</name>
        <dbReference type="ChEBI" id="CHEBI:18420"/>
        <label>1</label>
    </ligand>
</feature>
<feature type="binding site" evidence="25">
    <location>
        <position position="292"/>
    </location>
    <ligand>
        <name>Mg(2+)</name>
        <dbReference type="ChEBI" id="CHEBI:18420"/>
        <label>1</label>
    </ligand>
</feature>
<keyword evidence="12" id="KW-0378">Hydrolase</keyword>
<gene>
    <name evidence="26" type="ORF">TRIADDRAFT_24625</name>
</gene>
<dbReference type="PhylomeDB" id="B3RV10"/>
<proteinExistence type="inferred from homology"/>
<dbReference type="InterPro" id="IPR050792">
    <property type="entry name" value="ADP-ribosylglycohydrolase"/>
</dbReference>
<dbReference type="SUPFAM" id="SSF101478">
    <property type="entry name" value="ADP-ribosylglycohydrolase"/>
    <property type="match status" value="1"/>
</dbReference>
<feature type="binding site" evidence="25">
    <location>
        <position position="61"/>
    </location>
    <ligand>
        <name>Mg(2+)</name>
        <dbReference type="ChEBI" id="CHEBI:18420"/>
        <label>1</label>
    </ligand>
</feature>
<comment type="subunit">
    <text evidence="6">Monomer.</text>
</comment>
<dbReference type="GO" id="GO:0006281">
    <property type="term" value="P:DNA repair"/>
    <property type="evidence" value="ECO:0007669"/>
    <property type="project" value="UniProtKB-KW"/>
</dbReference>
<evidence type="ECO:0000256" key="15">
    <source>
        <dbReference type="ARBA" id="ARBA00023204"/>
    </source>
</evidence>
<evidence type="ECO:0000256" key="18">
    <source>
        <dbReference type="ARBA" id="ARBA00042398"/>
    </source>
</evidence>
<dbReference type="eggNOG" id="ENOG502QUER">
    <property type="taxonomic scope" value="Eukaryota"/>
</dbReference>
<evidence type="ECO:0000256" key="10">
    <source>
        <dbReference type="ARBA" id="ARBA00022723"/>
    </source>
</evidence>
<dbReference type="OMA" id="HMEHVEA"/>
<dbReference type="Gene3D" id="1.10.4080.10">
    <property type="entry name" value="ADP-ribosylation/Crystallin J1"/>
    <property type="match status" value="1"/>
</dbReference>
<feature type="binding site" evidence="25">
    <location>
        <position position="60"/>
    </location>
    <ligand>
        <name>Mg(2+)</name>
        <dbReference type="ChEBI" id="CHEBI:18420"/>
        <label>1</label>
    </ligand>
</feature>
<comment type="catalytic activity">
    <reaction evidence="24">
        <text>alpha-NAD(+) + H2O = ADP-D-ribose + nicotinamide + H(+)</text>
        <dbReference type="Rhea" id="RHEA:68792"/>
        <dbReference type="ChEBI" id="CHEBI:15377"/>
        <dbReference type="ChEBI" id="CHEBI:15378"/>
        <dbReference type="ChEBI" id="CHEBI:17154"/>
        <dbReference type="ChEBI" id="CHEBI:57967"/>
        <dbReference type="ChEBI" id="CHEBI:77017"/>
    </reaction>
</comment>
<evidence type="ECO:0000256" key="4">
    <source>
        <dbReference type="ARBA" id="ARBA00004496"/>
    </source>
</evidence>
<dbReference type="Proteomes" id="UP000009022">
    <property type="component" value="Unassembled WGS sequence"/>
</dbReference>
<evidence type="ECO:0000256" key="20">
    <source>
        <dbReference type="ARBA" id="ARBA00042722"/>
    </source>
</evidence>
<protein>
    <recommendedName>
        <fullName evidence="17">ADP-ribosylhydrolase ARH3</fullName>
        <ecNumber evidence="7">3.2.1.143</ecNumber>
    </recommendedName>
    <alternativeName>
        <fullName evidence="18">ADP-ribose glycohydrolase ARH3</fullName>
    </alternativeName>
    <alternativeName>
        <fullName evidence="19">ADP-ribosylhydrolase 3</fullName>
    </alternativeName>
    <alternativeName>
        <fullName evidence="22">O-acetyl-ADP-ribose deacetylase ARH3</fullName>
    </alternativeName>
    <alternativeName>
        <fullName evidence="23">Poly(ADP-ribose) glycohydrolase ARH3</fullName>
    </alternativeName>
    <alternativeName>
        <fullName evidence="21">[Protein ADP-ribosylarginine] hydrolase-like protein 2</fullName>
    </alternativeName>
    <alternativeName>
        <fullName evidence="20">[Protein ADP-ribosylserine] hydrolase</fullName>
    </alternativeName>
</protein>
<dbReference type="HOGENOM" id="CLU_024566_6_0_1"/>
<dbReference type="InterPro" id="IPR005502">
    <property type="entry name" value="Ribosyl_crysJ1"/>
</dbReference>
<evidence type="ECO:0000256" key="6">
    <source>
        <dbReference type="ARBA" id="ARBA00011245"/>
    </source>
</evidence>
<keyword evidence="16" id="KW-0539">Nucleus</keyword>